<reference evidence="5" key="2">
    <citation type="submission" date="2023-06" db="EMBL/GenBank/DDBJ databases">
        <authorList>
            <person name="Ma L."/>
            <person name="Liu K.-W."/>
            <person name="Li Z."/>
            <person name="Hsiao Y.-Y."/>
            <person name="Qi Y."/>
            <person name="Fu T."/>
            <person name="Tang G."/>
            <person name="Zhang D."/>
            <person name="Sun W.-H."/>
            <person name="Liu D.-K."/>
            <person name="Li Y."/>
            <person name="Chen G.-Z."/>
            <person name="Liu X.-D."/>
            <person name="Liao X.-Y."/>
            <person name="Jiang Y.-T."/>
            <person name="Yu X."/>
            <person name="Hao Y."/>
            <person name="Huang J."/>
            <person name="Zhao X.-W."/>
            <person name="Ke S."/>
            <person name="Chen Y.-Y."/>
            <person name="Wu W.-L."/>
            <person name="Hsu J.-L."/>
            <person name="Lin Y.-F."/>
            <person name="Huang M.-D."/>
            <person name="Li C.-Y."/>
            <person name="Huang L."/>
            <person name="Wang Z.-W."/>
            <person name="Zhao X."/>
            <person name="Zhong W.-Y."/>
            <person name="Peng D.-H."/>
            <person name="Ahmad S."/>
            <person name="Lan S."/>
            <person name="Zhang J.-S."/>
            <person name="Tsai W.-C."/>
            <person name="Van De Peer Y."/>
            <person name="Liu Z.-J."/>
        </authorList>
    </citation>
    <scope>NUCLEOTIDE SEQUENCE</scope>
    <source>
        <strain evidence="5">SCP</strain>
        <tissue evidence="5">Leaves</tissue>
    </source>
</reference>
<dbReference type="EMBL" id="JAUJYN010000006">
    <property type="protein sequence ID" value="KAK1269365.1"/>
    <property type="molecule type" value="Genomic_DNA"/>
</dbReference>
<evidence type="ECO:0000256" key="1">
    <source>
        <dbReference type="ARBA" id="ARBA00023015"/>
    </source>
</evidence>
<dbReference type="Proteomes" id="UP001179952">
    <property type="component" value="Unassembled WGS sequence"/>
</dbReference>
<evidence type="ECO:0000256" key="3">
    <source>
        <dbReference type="PROSITE-ProRule" id="PRU01191"/>
    </source>
</evidence>
<keyword evidence="6" id="KW-1185">Reference proteome</keyword>
<evidence type="ECO:0000256" key="2">
    <source>
        <dbReference type="ARBA" id="ARBA00023163"/>
    </source>
</evidence>
<keyword evidence="1" id="KW-0805">Transcription regulation</keyword>
<evidence type="ECO:0000256" key="4">
    <source>
        <dbReference type="SAM" id="MobiDB-lite"/>
    </source>
</evidence>
<gene>
    <name evidence="5" type="ORF">QJS04_geneDACA013755</name>
</gene>
<feature type="region of interest" description="Disordered" evidence="4">
    <location>
        <begin position="1"/>
        <end position="45"/>
    </location>
</feature>
<dbReference type="Pfam" id="PF03514">
    <property type="entry name" value="GRAS"/>
    <property type="match status" value="1"/>
</dbReference>
<reference evidence="5" key="1">
    <citation type="journal article" date="2023" name="Nat. Commun.">
        <title>Diploid and tetraploid genomes of Acorus and the evolution of monocots.</title>
        <authorList>
            <person name="Ma L."/>
            <person name="Liu K.W."/>
            <person name="Li Z."/>
            <person name="Hsiao Y.Y."/>
            <person name="Qi Y."/>
            <person name="Fu T."/>
            <person name="Tang G.D."/>
            <person name="Zhang D."/>
            <person name="Sun W.H."/>
            <person name="Liu D.K."/>
            <person name="Li Y."/>
            <person name="Chen G.Z."/>
            <person name="Liu X.D."/>
            <person name="Liao X.Y."/>
            <person name="Jiang Y.T."/>
            <person name="Yu X."/>
            <person name="Hao Y."/>
            <person name="Huang J."/>
            <person name="Zhao X.W."/>
            <person name="Ke S."/>
            <person name="Chen Y.Y."/>
            <person name="Wu W.L."/>
            <person name="Hsu J.L."/>
            <person name="Lin Y.F."/>
            <person name="Huang M.D."/>
            <person name="Li C.Y."/>
            <person name="Huang L."/>
            <person name="Wang Z.W."/>
            <person name="Zhao X."/>
            <person name="Zhong W.Y."/>
            <person name="Peng D.H."/>
            <person name="Ahmad S."/>
            <person name="Lan S."/>
            <person name="Zhang J.S."/>
            <person name="Tsai W.C."/>
            <person name="Van de Peer Y."/>
            <person name="Liu Z.J."/>
        </authorList>
    </citation>
    <scope>NUCLEOTIDE SEQUENCE</scope>
    <source>
        <strain evidence="5">SCP</strain>
    </source>
</reference>
<comment type="caution">
    <text evidence="5">The sequence shown here is derived from an EMBL/GenBank/DDBJ whole genome shotgun (WGS) entry which is preliminary data.</text>
</comment>
<dbReference type="AlphaFoldDB" id="A0AAV9AZ43"/>
<name>A0AAV9AZ43_ACOGR</name>
<feature type="region of interest" description="Disordered" evidence="4">
    <location>
        <begin position="198"/>
        <end position="217"/>
    </location>
</feature>
<comment type="caution">
    <text evidence="3">Lacks conserved residue(s) required for the propagation of feature annotation.</text>
</comment>
<proteinExistence type="inferred from homology"/>
<feature type="short sequence motif" description="VHIID" evidence="3">
    <location>
        <begin position="174"/>
        <end position="178"/>
    </location>
</feature>
<sequence length="439" mass="49268">MQTPPPPSPPPPPPPTSPPPFEMLTSFNHPNEEDQQQQQSHHSDHHFHLPISIISPSPTTTTTSSTHIKHLLLTCADLITRSDFPSASRAISLLSASSSPFGDSTDRLVHHFTTALSLRLQRLTFHTLLRPPPPPSPTLSDAYLTLNHLTPFIRFCHLTANQAILEAVDGHQSIHIVDFDTAHGVQWPPLLQAIAERADPSDPPSIRISGTGSDPETLRRTADRLETFAQSLGRLRFHFQPLLLPRMEGSSSSMLNMIDVRPHETLALNCVLHLHRLVRDDPREMWAFLRGVKQKLKPTIVTVAEKEASHNGSTTSFMQRFAEAMDYYGAVFDSLESTVPPGSRERLAVEGVWFGQEIEDIVAMDGDGRRERHERFVKWAETMRGAGFDNVPLSPFALSQAKLLLRLHYPSEGYQLQLLKDCFFLGWKNKPLFSVSSWH</sequence>
<dbReference type="InterPro" id="IPR005202">
    <property type="entry name" value="TF_GRAS"/>
</dbReference>
<organism evidence="5 6">
    <name type="scientific">Acorus gramineus</name>
    <name type="common">Dwarf sweet flag</name>
    <dbReference type="NCBI Taxonomy" id="55184"/>
    <lineage>
        <taxon>Eukaryota</taxon>
        <taxon>Viridiplantae</taxon>
        <taxon>Streptophyta</taxon>
        <taxon>Embryophyta</taxon>
        <taxon>Tracheophyta</taxon>
        <taxon>Spermatophyta</taxon>
        <taxon>Magnoliopsida</taxon>
        <taxon>Liliopsida</taxon>
        <taxon>Acoraceae</taxon>
        <taxon>Acorus</taxon>
    </lineage>
</organism>
<keyword evidence="2" id="KW-0804">Transcription</keyword>
<dbReference type="PROSITE" id="PS50985">
    <property type="entry name" value="GRAS"/>
    <property type="match status" value="1"/>
</dbReference>
<accession>A0AAV9AZ43</accession>
<protein>
    <submittedName>
        <fullName evidence="5">Scarecrow-like protein 18</fullName>
    </submittedName>
</protein>
<dbReference type="PANTHER" id="PTHR31636">
    <property type="entry name" value="OSJNBA0084A10.13 PROTEIN-RELATED"/>
    <property type="match status" value="1"/>
</dbReference>
<comment type="similarity">
    <text evidence="3">Belongs to the GRAS family.</text>
</comment>
<feature type="region of interest" description="SAW" evidence="3">
    <location>
        <begin position="363"/>
        <end position="439"/>
    </location>
</feature>
<evidence type="ECO:0000313" key="6">
    <source>
        <dbReference type="Proteomes" id="UP001179952"/>
    </source>
</evidence>
<feature type="compositionally biased region" description="Pro residues" evidence="4">
    <location>
        <begin position="1"/>
        <end position="21"/>
    </location>
</feature>
<evidence type="ECO:0000313" key="5">
    <source>
        <dbReference type="EMBL" id="KAK1269365.1"/>
    </source>
</evidence>